<accession>A0A5B9MNB8</accession>
<sequence>MTGNAQPAKINRKKLWMFRLVLLTAAMVLSGLMAEAIVRIAKPGFLSFRIPQIEHRPAPGIGFEMIPDQQGYTFAEPATINSHGLRNPPIRNRDAVDLRVMCLGDSITFGVGVSDAVPYPRQLEQLLQRHHEGQSVEVINCGVQRYSTYQVIDYLREAVKKYRPDIVTLAVYYNDLDIRPEGDYSEEYENEREQVASSFRKRAPWLYLLVKQSATIELTKKAYLGWKHGDHTLRQFAEGPTEREEKRWEAMAEDLATFSAMAQEYQFRPLVVTIPGRVQVEQSFPEARFPSRVLNLCDQSDLPAVNVLPAFVDSLQRDVDPYLAWDNHMSAVGHRIVAETLDSELRGAGHP</sequence>
<dbReference type="CDD" id="cd00229">
    <property type="entry name" value="SGNH_hydrolase"/>
    <property type="match status" value="1"/>
</dbReference>
<protein>
    <submittedName>
        <fullName evidence="2">GDSL-like Lipase/Acylhydrolase</fullName>
    </submittedName>
</protein>
<evidence type="ECO:0000313" key="2">
    <source>
        <dbReference type="EMBL" id="QEG01066.1"/>
    </source>
</evidence>
<dbReference type="SUPFAM" id="SSF52266">
    <property type="entry name" value="SGNH hydrolase"/>
    <property type="match status" value="1"/>
</dbReference>
<dbReference type="GO" id="GO:0004622">
    <property type="term" value="F:phosphatidylcholine lysophospholipase activity"/>
    <property type="evidence" value="ECO:0007669"/>
    <property type="project" value="TreeGrafter"/>
</dbReference>
<dbReference type="InterPro" id="IPR013830">
    <property type="entry name" value="SGNH_hydro"/>
</dbReference>
<dbReference type="RefSeq" id="WP_147870193.1">
    <property type="nucleotide sequence ID" value="NZ_CP036264.1"/>
</dbReference>
<reference evidence="2 3" key="1">
    <citation type="submission" date="2019-02" db="EMBL/GenBank/DDBJ databases">
        <title>Planctomycetal bacteria perform biofilm scaping via a novel small molecule.</title>
        <authorList>
            <person name="Jeske O."/>
            <person name="Boedeker C."/>
            <person name="Wiegand S."/>
            <person name="Breitling P."/>
            <person name="Kallscheuer N."/>
            <person name="Jogler M."/>
            <person name="Rohde M."/>
            <person name="Petersen J."/>
            <person name="Medema M.H."/>
            <person name="Surup F."/>
            <person name="Jogler C."/>
        </authorList>
    </citation>
    <scope>NUCLEOTIDE SEQUENCE [LARGE SCALE GENOMIC DNA]</scope>
    <source>
        <strain evidence="2 3">Mal15</strain>
    </source>
</reference>
<dbReference type="PANTHER" id="PTHR30383">
    <property type="entry name" value="THIOESTERASE 1/PROTEASE 1/LYSOPHOSPHOLIPASE L1"/>
    <property type="match status" value="1"/>
</dbReference>
<dbReference type="Gene3D" id="3.40.50.1110">
    <property type="entry name" value="SGNH hydrolase"/>
    <property type="match status" value="1"/>
</dbReference>
<evidence type="ECO:0000313" key="3">
    <source>
        <dbReference type="Proteomes" id="UP000321353"/>
    </source>
</evidence>
<evidence type="ECO:0000259" key="1">
    <source>
        <dbReference type="Pfam" id="PF13472"/>
    </source>
</evidence>
<name>A0A5B9MNB8_9BACT</name>
<organism evidence="2 3">
    <name type="scientific">Stieleria maiorica</name>
    <dbReference type="NCBI Taxonomy" id="2795974"/>
    <lineage>
        <taxon>Bacteria</taxon>
        <taxon>Pseudomonadati</taxon>
        <taxon>Planctomycetota</taxon>
        <taxon>Planctomycetia</taxon>
        <taxon>Pirellulales</taxon>
        <taxon>Pirellulaceae</taxon>
        <taxon>Stieleria</taxon>
    </lineage>
</organism>
<proteinExistence type="predicted"/>
<dbReference type="AlphaFoldDB" id="A0A5B9MNB8"/>
<dbReference type="KEGG" id="smam:Mal15_51420"/>
<dbReference type="PANTHER" id="PTHR30383:SF5">
    <property type="entry name" value="SGNH HYDROLASE-TYPE ESTERASE DOMAIN-CONTAINING PROTEIN"/>
    <property type="match status" value="1"/>
</dbReference>
<dbReference type="Proteomes" id="UP000321353">
    <property type="component" value="Chromosome"/>
</dbReference>
<dbReference type="InterPro" id="IPR051532">
    <property type="entry name" value="Ester_Hydrolysis_Enzymes"/>
</dbReference>
<dbReference type="Pfam" id="PF13472">
    <property type="entry name" value="Lipase_GDSL_2"/>
    <property type="match status" value="1"/>
</dbReference>
<gene>
    <name evidence="2" type="ORF">Mal15_51420</name>
</gene>
<feature type="domain" description="SGNH hydrolase-type esterase" evidence="1">
    <location>
        <begin position="102"/>
        <end position="336"/>
    </location>
</feature>
<keyword evidence="2" id="KW-0378">Hydrolase</keyword>
<keyword evidence="3" id="KW-1185">Reference proteome</keyword>
<dbReference type="EMBL" id="CP036264">
    <property type="protein sequence ID" value="QEG01066.1"/>
    <property type="molecule type" value="Genomic_DNA"/>
</dbReference>
<dbReference type="InterPro" id="IPR036514">
    <property type="entry name" value="SGNH_hydro_sf"/>
</dbReference>